<protein>
    <submittedName>
        <fullName evidence="3">Uncharacterized protein LOC111119480</fullName>
    </submittedName>
</protein>
<dbReference type="KEGG" id="cvn:111119480"/>
<gene>
    <name evidence="3" type="primary">LOC111119480</name>
</gene>
<accession>A0A8B8CJN5</accession>
<evidence type="ECO:0000256" key="1">
    <source>
        <dbReference type="SAM" id="SignalP"/>
    </source>
</evidence>
<evidence type="ECO:0000313" key="3">
    <source>
        <dbReference type="RefSeq" id="XP_022315389.1"/>
    </source>
</evidence>
<feature type="chain" id="PRO_5034098743" evidence="1">
    <location>
        <begin position="25"/>
        <end position="145"/>
    </location>
</feature>
<dbReference type="GeneID" id="111119480"/>
<reference evidence="3" key="2">
    <citation type="submission" date="2025-08" db="UniProtKB">
        <authorList>
            <consortium name="RefSeq"/>
        </authorList>
    </citation>
    <scope>IDENTIFICATION</scope>
    <source>
        <tissue evidence="3">Whole sample</tissue>
    </source>
</reference>
<dbReference type="AlphaFoldDB" id="A0A8B8CJN5"/>
<evidence type="ECO:0000313" key="2">
    <source>
        <dbReference type="Proteomes" id="UP000694844"/>
    </source>
</evidence>
<sequence length="145" mass="16577">MELTGNCCLVSLTVAFIITQGSSGFSISEDRGLRKDVDKTLLNLITGIYSTIPYKTDEESSQKRGQEWAIAYGKRASPGWTISYGKRDTLDEIPQYSKSEPRYIISKRDTPFAEIGRNWNFAPNKRQQGWHIAYGKRFATPLYRR</sequence>
<feature type="signal peptide" evidence="1">
    <location>
        <begin position="1"/>
        <end position="24"/>
    </location>
</feature>
<keyword evidence="1" id="KW-0732">Signal</keyword>
<name>A0A8B8CJN5_CRAVI</name>
<organism evidence="2 3">
    <name type="scientific">Crassostrea virginica</name>
    <name type="common">Eastern oyster</name>
    <dbReference type="NCBI Taxonomy" id="6565"/>
    <lineage>
        <taxon>Eukaryota</taxon>
        <taxon>Metazoa</taxon>
        <taxon>Spiralia</taxon>
        <taxon>Lophotrochozoa</taxon>
        <taxon>Mollusca</taxon>
        <taxon>Bivalvia</taxon>
        <taxon>Autobranchia</taxon>
        <taxon>Pteriomorphia</taxon>
        <taxon>Ostreida</taxon>
        <taxon>Ostreoidea</taxon>
        <taxon>Ostreidae</taxon>
        <taxon>Crassostrea</taxon>
    </lineage>
</organism>
<reference evidence="2" key="1">
    <citation type="submission" date="2024-06" db="UniProtKB">
        <authorList>
            <consortium name="RefSeq"/>
        </authorList>
    </citation>
    <scope>NUCLEOTIDE SEQUENCE [LARGE SCALE GENOMIC DNA]</scope>
</reference>
<proteinExistence type="predicted"/>
<dbReference type="RefSeq" id="XP_022315389.1">
    <property type="nucleotide sequence ID" value="XM_022459681.1"/>
</dbReference>
<dbReference type="OrthoDB" id="6113597at2759"/>
<keyword evidence="2" id="KW-1185">Reference proteome</keyword>
<dbReference type="Proteomes" id="UP000694844">
    <property type="component" value="Chromosome 1"/>
</dbReference>